<protein>
    <recommendedName>
        <fullName evidence="7">Sushi domain-containing protein</fullName>
    </recommendedName>
</protein>
<keyword evidence="9" id="KW-1185">Reference proteome</keyword>
<dbReference type="SUPFAM" id="SSF57535">
    <property type="entry name" value="Complement control module/SCR domain"/>
    <property type="match status" value="1"/>
</dbReference>
<dbReference type="Pfam" id="PF00084">
    <property type="entry name" value="Sushi"/>
    <property type="match status" value="1"/>
</dbReference>
<sequence>MSFYAHGQNDVPVDQVYFRTLKDSLIYLLTSLVVECPKLQKPWNGQIIGTCETNVGDQCVFECRDPYNLVGSRVRVCQENGTWTGETSACGKNQYYRSVNELR</sequence>
<keyword evidence="4 6" id="KW-1015">Disulfide bond</keyword>
<accession>A0A4Y2J800</accession>
<comment type="caution">
    <text evidence="8">The sequence shown here is derived from an EMBL/GenBank/DDBJ whole genome shotgun (WGS) entry which is preliminary data.</text>
</comment>
<evidence type="ECO:0000256" key="1">
    <source>
        <dbReference type="ARBA" id="ARBA00022659"/>
    </source>
</evidence>
<evidence type="ECO:0000313" key="8">
    <source>
        <dbReference type="EMBL" id="GBM86391.1"/>
    </source>
</evidence>
<evidence type="ECO:0000259" key="7">
    <source>
        <dbReference type="PROSITE" id="PS50923"/>
    </source>
</evidence>
<dbReference type="PANTHER" id="PTHR46393:SF7">
    <property type="entry name" value="COMPLEMENT C2"/>
    <property type="match status" value="1"/>
</dbReference>
<feature type="disulfide bond" evidence="6">
    <location>
        <begin position="63"/>
        <end position="90"/>
    </location>
</feature>
<evidence type="ECO:0000256" key="2">
    <source>
        <dbReference type="ARBA" id="ARBA00022729"/>
    </source>
</evidence>
<evidence type="ECO:0000256" key="5">
    <source>
        <dbReference type="ARBA" id="ARBA00023180"/>
    </source>
</evidence>
<dbReference type="EMBL" id="BGPR01003308">
    <property type="protein sequence ID" value="GBM86391.1"/>
    <property type="molecule type" value="Genomic_DNA"/>
</dbReference>
<keyword evidence="1 6" id="KW-0768">Sushi</keyword>
<dbReference type="Gene3D" id="2.10.70.10">
    <property type="entry name" value="Complement Module, domain 1"/>
    <property type="match status" value="1"/>
</dbReference>
<dbReference type="PROSITE" id="PS50923">
    <property type="entry name" value="SUSHI"/>
    <property type="match status" value="1"/>
</dbReference>
<evidence type="ECO:0000256" key="6">
    <source>
        <dbReference type="PROSITE-ProRule" id="PRU00302"/>
    </source>
</evidence>
<proteinExistence type="predicted"/>
<dbReference type="SMART" id="SM00032">
    <property type="entry name" value="CCP"/>
    <property type="match status" value="1"/>
</dbReference>
<feature type="domain" description="Sushi" evidence="7">
    <location>
        <begin position="34"/>
        <end position="92"/>
    </location>
</feature>
<dbReference type="Proteomes" id="UP000499080">
    <property type="component" value="Unassembled WGS sequence"/>
</dbReference>
<evidence type="ECO:0000256" key="3">
    <source>
        <dbReference type="ARBA" id="ARBA00022737"/>
    </source>
</evidence>
<dbReference type="PANTHER" id="PTHR46393">
    <property type="entry name" value="SUSHI DOMAIN-CONTAINING PROTEIN"/>
    <property type="match status" value="1"/>
</dbReference>
<keyword evidence="5" id="KW-0325">Glycoprotein</keyword>
<dbReference type="InterPro" id="IPR000436">
    <property type="entry name" value="Sushi_SCR_CCP_dom"/>
</dbReference>
<gene>
    <name evidence="8" type="ORF">AVEN_271683_1</name>
</gene>
<organism evidence="8 9">
    <name type="scientific">Araneus ventricosus</name>
    <name type="common">Orbweaver spider</name>
    <name type="synonym">Epeira ventricosa</name>
    <dbReference type="NCBI Taxonomy" id="182803"/>
    <lineage>
        <taxon>Eukaryota</taxon>
        <taxon>Metazoa</taxon>
        <taxon>Ecdysozoa</taxon>
        <taxon>Arthropoda</taxon>
        <taxon>Chelicerata</taxon>
        <taxon>Arachnida</taxon>
        <taxon>Araneae</taxon>
        <taxon>Araneomorphae</taxon>
        <taxon>Entelegynae</taxon>
        <taxon>Araneoidea</taxon>
        <taxon>Araneidae</taxon>
        <taxon>Araneus</taxon>
    </lineage>
</organism>
<keyword evidence="3" id="KW-0677">Repeat</keyword>
<dbReference type="AlphaFoldDB" id="A0A4Y2J800"/>
<dbReference type="CDD" id="cd00033">
    <property type="entry name" value="CCP"/>
    <property type="match status" value="1"/>
</dbReference>
<reference evidence="8 9" key="1">
    <citation type="journal article" date="2019" name="Sci. Rep.">
        <title>Orb-weaving spider Araneus ventricosus genome elucidates the spidroin gene catalogue.</title>
        <authorList>
            <person name="Kono N."/>
            <person name="Nakamura H."/>
            <person name="Ohtoshi R."/>
            <person name="Moran D.A.P."/>
            <person name="Shinohara A."/>
            <person name="Yoshida Y."/>
            <person name="Fujiwara M."/>
            <person name="Mori M."/>
            <person name="Tomita M."/>
            <person name="Arakawa K."/>
        </authorList>
    </citation>
    <scope>NUCLEOTIDE SEQUENCE [LARGE SCALE GENOMIC DNA]</scope>
</reference>
<name>A0A4Y2J800_ARAVE</name>
<keyword evidence="2" id="KW-0732">Signal</keyword>
<comment type="caution">
    <text evidence="6">Lacks conserved residue(s) required for the propagation of feature annotation.</text>
</comment>
<dbReference type="OrthoDB" id="6475625at2759"/>
<dbReference type="InterPro" id="IPR035976">
    <property type="entry name" value="Sushi/SCR/CCP_sf"/>
</dbReference>
<evidence type="ECO:0000313" key="9">
    <source>
        <dbReference type="Proteomes" id="UP000499080"/>
    </source>
</evidence>
<evidence type="ECO:0000256" key="4">
    <source>
        <dbReference type="ARBA" id="ARBA00023157"/>
    </source>
</evidence>